<proteinExistence type="predicted"/>
<dbReference type="AlphaFoldDB" id="A7RMJ3"/>
<keyword evidence="3" id="KW-1185">Reference proteome</keyword>
<feature type="compositionally biased region" description="Gly residues" evidence="1">
    <location>
        <begin position="67"/>
        <end position="77"/>
    </location>
</feature>
<organism evidence="2 3">
    <name type="scientific">Nematostella vectensis</name>
    <name type="common">Starlet sea anemone</name>
    <dbReference type="NCBI Taxonomy" id="45351"/>
    <lineage>
        <taxon>Eukaryota</taxon>
        <taxon>Metazoa</taxon>
        <taxon>Cnidaria</taxon>
        <taxon>Anthozoa</taxon>
        <taxon>Hexacorallia</taxon>
        <taxon>Actiniaria</taxon>
        <taxon>Edwardsiidae</taxon>
        <taxon>Nematostella</taxon>
    </lineage>
</organism>
<dbReference type="Proteomes" id="UP000001593">
    <property type="component" value="Unassembled WGS sequence"/>
</dbReference>
<reference evidence="2 3" key="1">
    <citation type="journal article" date="2007" name="Science">
        <title>Sea anemone genome reveals ancestral eumetazoan gene repertoire and genomic organization.</title>
        <authorList>
            <person name="Putnam N.H."/>
            <person name="Srivastava M."/>
            <person name="Hellsten U."/>
            <person name="Dirks B."/>
            <person name="Chapman J."/>
            <person name="Salamov A."/>
            <person name="Terry A."/>
            <person name="Shapiro H."/>
            <person name="Lindquist E."/>
            <person name="Kapitonov V.V."/>
            <person name="Jurka J."/>
            <person name="Genikhovich G."/>
            <person name="Grigoriev I.V."/>
            <person name="Lucas S.M."/>
            <person name="Steele R.E."/>
            <person name="Finnerty J.R."/>
            <person name="Technau U."/>
            <person name="Martindale M.Q."/>
            <person name="Rokhsar D.S."/>
        </authorList>
    </citation>
    <scope>NUCLEOTIDE SEQUENCE [LARGE SCALE GENOMIC DNA]</scope>
    <source>
        <strain evidence="3">CH2 X CH6</strain>
    </source>
</reference>
<dbReference type="InParanoid" id="A7RMJ3"/>
<dbReference type="HOGENOM" id="CLU_2075915_0_0_1"/>
<sequence length="118" mass="12920">MKIVGPLCTFCSIVILVRSSPVRRKPHLIDQGLSLASFYSSGKLSVGFFISEQAKGRMRRDVEASGSGSGSGSGTSGGSDVTTLVARSKLFRPQRKHRAKHGRFIRKGLERLKKIHKH</sequence>
<evidence type="ECO:0000313" key="2">
    <source>
        <dbReference type="EMBL" id="EDO47354.1"/>
    </source>
</evidence>
<gene>
    <name evidence="2" type="ORF">NEMVEDRAFT_v1g239380</name>
</gene>
<evidence type="ECO:0000313" key="3">
    <source>
        <dbReference type="Proteomes" id="UP000001593"/>
    </source>
</evidence>
<accession>A7RMJ3</accession>
<dbReference type="EMBL" id="DS469520">
    <property type="protein sequence ID" value="EDO47354.1"/>
    <property type="molecule type" value="Genomic_DNA"/>
</dbReference>
<feature type="region of interest" description="Disordered" evidence="1">
    <location>
        <begin position="59"/>
        <end position="81"/>
    </location>
</feature>
<name>A7RMJ3_NEMVE</name>
<evidence type="ECO:0000256" key="1">
    <source>
        <dbReference type="SAM" id="MobiDB-lite"/>
    </source>
</evidence>
<protein>
    <submittedName>
        <fullName evidence="2">Uncharacterized protein</fullName>
    </submittedName>
</protein>